<dbReference type="PANTHER" id="PTHR46928">
    <property type="entry name" value="MESENCHYME-SPECIFIC CELL SURFACE GLYCOPROTEIN"/>
    <property type="match status" value="1"/>
</dbReference>
<organism evidence="4 5">
    <name type="scientific">Strongylocentrotus purpuratus</name>
    <name type="common">Purple sea urchin</name>
    <dbReference type="NCBI Taxonomy" id="7668"/>
    <lineage>
        <taxon>Eukaryota</taxon>
        <taxon>Metazoa</taxon>
        <taxon>Echinodermata</taxon>
        <taxon>Eleutherozoa</taxon>
        <taxon>Echinozoa</taxon>
        <taxon>Echinoidea</taxon>
        <taxon>Euechinoidea</taxon>
        <taxon>Echinacea</taxon>
        <taxon>Camarodonta</taxon>
        <taxon>Echinidea</taxon>
        <taxon>Strongylocentrotidae</taxon>
        <taxon>Strongylocentrotus</taxon>
    </lineage>
</organism>
<protein>
    <recommendedName>
        <fullName evidence="3">Choice-of-anchor I domain-containing protein</fullName>
    </recommendedName>
</protein>
<keyword evidence="1" id="KW-1133">Transmembrane helix</keyword>
<evidence type="ECO:0000259" key="3">
    <source>
        <dbReference type="Pfam" id="PF22494"/>
    </source>
</evidence>
<feature type="chain" id="PRO_5029738635" description="Choice-of-anchor I domain-containing protein" evidence="2">
    <location>
        <begin position="30"/>
        <end position="605"/>
    </location>
</feature>
<reference evidence="4" key="2">
    <citation type="submission" date="2021-01" db="UniProtKB">
        <authorList>
            <consortium name="EnsemblMetazoa"/>
        </authorList>
    </citation>
    <scope>IDENTIFICATION</scope>
</reference>
<accession>A0A7M7HNI4</accession>
<keyword evidence="1" id="KW-0812">Transmembrane</keyword>
<evidence type="ECO:0000256" key="2">
    <source>
        <dbReference type="SAM" id="SignalP"/>
    </source>
</evidence>
<feature type="signal peptide" evidence="2">
    <location>
        <begin position="1"/>
        <end position="29"/>
    </location>
</feature>
<name>A0A7M7HNI4_STRPU</name>
<keyword evidence="2" id="KW-0732">Signal</keyword>
<dbReference type="AlphaFoldDB" id="A0A7M7HNI4"/>
<dbReference type="GeneID" id="580575"/>
<dbReference type="KEGG" id="spu:580575"/>
<dbReference type="InterPro" id="IPR052956">
    <property type="entry name" value="Mesenchyme-surface_protein"/>
</dbReference>
<dbReference type="InterPro" id="IPR011044">
    <property type="entry name" value="Quino_amine_DH_bsu"/>
</dbReference>
<dbReference type="OrthoDB" id="425936at2759"/>
<dbReference type="OMA" id="IFVGCER"/>
<dbReference type="Proteomes" id="UP000007110">
    <property type="component" value="Unassembled WGS sequence"/>
</dbReference>
<evidence type="ECO:0000313" key="5">
    <source>
        <dbReference type="Proteomes" id="UP000007110"/>
    </source>
</evidence>
<keyword evidence="1" id="KW-0472">Membrane</keyword>
<dbReference type="InterPro" id="IPR055188">
    <property type="entry name" value="Choice_anch_I"/>
</dbReference>
<evidence type="ECO:0000256" key="1">
    <source>
        <dbReference type="SAM" id="Phobius"/>
    </source>
</evidence>
<dbReference type="RefSeq" id="XP_011675781.2">
    <property type="nucleotide sequence ID" value="XM_011677479.2"/>
</dbReference>
<dbReference type="EnsemblMetazoa" id="XM_011677479">
    <property type="protein sequence ID" value="XP_011675781"/>
    <property type="gene ID" value="LOC580575"/>
</dbReference>
<dbReference type="InParanoid" id="A0A7M7HNI4"/>
<feature type="transmembrane region" description="Helical" evidence="1">
    <location>
        <begin position="584"/>
        <end position="604"/>
    </location>
</feature>
<dbReference type="NCBIfam" id="NF038117">
    <property type="entry name" value="choice_anch_I"/>
    <property type="match status" value="1"/>
</dbReference>
<keyword evidence="5" id="KW-1185">Reference proteome</keyword>
<proteinExistence type="predicted"/>
<reference evidence="5" key="1">
    <citation type="submission" date="2015-02" db="EMBL/GenBank/DDBJ databases">
        <title>Genome sequencing for Strongylocentrotus purpuratus.</title>
        <authorList>
            <person name="Murali S."/>
            <person name="Liu Y."/>
            <person name="Vee V."/>
            <person name="English A."/>
            <person name="Wang M."/>
            <person name="Skinner E."/>
            <person name="Han Y."/>
            <person name="Muzny D.M."/>
            <person name="Worley K.C."/>
            <person name="Gibbs R.A."/>
        </authorList>
    </citation>
    <scope>NUCLEOTIDE SEQUENCE</scope>
</reference>
<dbReference type="PANTHER" id="PTHR46928:SF1">
    <property type="entry name" value="MESENCHYME-SPECIFIC CELL SURFACE GLYCOPROTEIN"/>
    <property type="match status" value="1"/>
</dbReference>
<dbReference type="Pfam" id="PF22494">
    <property type="entry name" value="choice_anch_I"/>
    <property type="match status" value="1"/>
</dbReference>
<evidence type="ECO:0000313" key="4">
    <source>
        <dbReference type="EnsemblMetazoa" id="XP_011675781"/>
    </source>
</evidence>
<sequence>MQMILKAPMMLRKVSCIATLLVLIPVVSAVVTLRPVSTIYLPYSYNGEEGLYGIDRAAVEQTGYDSTNRIAYSAGDNYIHITDWSNMTTPTILERIAVDTTCNDIETCGDFVGFVLQGESTTDNGTLHVYSLYDKASGNWTQLHEISLGSKPDMLHFSHDCRTIVVANEGEAAQNADQTEFINREGSISIIRLSVDGSTFNSTLLNFTQFNDRSDEYVARGVRYPYHGELDGANDTFAQNLEPEYITYNYDDTKAFVGLQENNAIAIVDLLADEIEDIYPLGEKSWLNLDLDASDKDGGIMFRRNNISSFYQPDGIKYFEVDGVGYIITANEGDSFDFELGTEKWAEDQRGKKFKAGDFAETFDNELIAKLDDDDILGRLAFSEVDGLDSSGKFEKLYFFGARGFSIFRASDITLVYDSGDEVERMIAKFYPDIFNTNTKSDDPAIESPADLFDKRSDNLGPECESVEIGELDGRRIIFVGVDRTSAILVYSLESGEVVPTFESVYRAGGRNDTFQSLLDNRNLGDLDPEDLKFIPASASVTGVPMLMVTSTVSGTISLYEVYDESSPTDGVTTEPPTTTDNNATILISSPVVFCLILLFAFLLI</sequence>
<feature type="domain" description="Choice-of-anchor I" evidence="3">
    <location>
        <begin position="146"/>
        <end position="562"/>
    </location>
</feature>
<dbReference type="SUPFAM" id="SSF50969">
    <property type="entry name" value="YVTN repeat-like/Quinoprotein amine dehydrogenase"/>
    <property type="match status" value="1"/>
</dbReference>